<feature type="compositionally biased region" description="Basic and acidic residues" evidence="3">
    <location>
        <begin position="41"/>
        <end position="67"/>
    </location>
</feature>
<feature type="compositionally biased region" description="Low complexity" evidence="3">
    <location>
        <begin position="249"/>
        <end position="262"/>
    </location>
</feature>
<feature type="compositionally biased region" description="Basic and acidic residues" evidence="3">
    <location>
        <begin position="237"/>
        <end position="248"/>
    </location>
</feature>
<dbReference type="EMBL" id="KZ303509">
    <property type="protein sequence ID" value="PIA15177.1"/>
    <property type="molecule type" value="Genomic_DNA"/>
</dbReference>
<dbReference type="AlphaFoldDB" id="A0A2G5B8W9"/>
<evidence type="ECO:0000313" key="4">
    <source>
        <dbReference type="EMBL" id="PIA15177.1"/>
    </source>
</evidence>
<gene>
    <name evidence="4" type="ORF">COEREDRAFT_82164</name>
</gene>
<name>A0A2G5B8W9_COERN</name>
<feature type="compositionally biased region" description="Polar residues" evidence="3">
    <location>
        <begin position="353"/>
        <end position="373"/>
    </location>
</feature>
<proteinExistence type="inferred from homology"/>
<feature type="compositionally biased region" description="Basic and acidic residues" evidence="3">
    <location>
        <begin position="448"/>
        <end position="474"/>
    </location>
</feature>
<protein>
    <recommendedName>
        <fullName evidence="6">SPT2-domain-containing protein</fullName>
    </recommendedName>
</protein>
<comment type="similarity">
    <text evidence="1">Belongs to the SPT2 family.</text>
</comment>
<organism evidence="4 5">
    <name type="scientific">Coemansia reversa (strain ATCC 12441 / NRRL 1564)</name>
    <dbReference type="NCBI Taxonomy" id="763665"/>
    <lineage>
        <taxon>Eukaryota</taxon>
        <taxon>Fungi</taxon>
        <taxon>Fungi incertae sedis</taxon>
        <taxon>Zoopagomycota</taxon>
        <taxon>Kickxellomycotina</taxon>
        <taxon>Kickxellomycetes</taxon>
        <taxon>Kickxellales</taxon>
        <taxon>Kickxellaceae</taxon>
        <taxon>Coemansia</taxon>
    </lineage>
</organism>
<feature type="compositionally biased region" description="Basic and acidic residues" evidence="3">
    <location>
        <begin position="278"/>
        <end position="297"/>
    </location>
</feature>
<dbReference type="Proteomes" id="UP000242474">
    <property type="component" value="Unassembled WGS sequence"/>
</dbReference>
<evidence type="ECO:0008006" key="6">
    <source>
        <dbReference type="Google" id="ProtNLM"/>
    </source>
</evidence>
<feature type="compositionally biased region" description="Basic and acidic residues" evidence="3">
    <location>
        <begin position="82"/>
        <end position="101"/>
    </location>
</feature>
<evidence type="ECO:0000256" key="3">
    <source>
        <dbReference type="SAM" id="MobiDB-lite"/>
    </source>
</evidence>
<feature type="compositionally biased region" description="Low complexity" evidence="3">
    <location>
        <begin position="153"/>
        <end position="169"/>
    </location>
</feature>
<dbReference type="OrthoDB" id="5588534at2759"/>
<keyword evidence="2" id="KW-0175">Coiled coil</keyword>
<feature type="region of interest" description="Disordered" evidence="3">
    <location>
        <begin position="21"/>
        <end position="313"/>
    </location>
</feature>
<dbReference type="InterPro" id="IPR013256">
    <property type="entry name" value="Chromatin_SPT2"/>
</dbReference>
<dbReference type="SMART" id="SM00784">
    <property type="entry name" value="SPT2"/>
    <property type="match status" value="1"/>
</dbReference>
<feature type="compositionally biased region" description="Basic and acidic residues" evidence="3">
    <location>
        <begin position="119"/>
        <end position="136"/>
    </location>
</feature>
<accession>A0A2G5B8W9</accession>
<feature type="region of interest" description="Disordered" evidence="3">
    <location>
        <begin position="343"/>
        <end position="402"/>
    </location>
</feature>
<evidence type="ECO:0000256" key="1">
    <source>
        <dbReference type="ARBA" id="ARBA00006461"/>
    </source>
</evidence>
<keyword evidence="5" id="KW-1185">Reference proteome</keyword>
<dbReference type="Pfam" id="PF08243">
    <property type="entry name" value="SPT2"/>
    <property type="match status" value="1"/>
</dbReference>
<evidence type="ECO:0000256" key="2">
    <source>
        <dbReference type="ARBA" id="ARBA00023054"/>
    </source>
</evidence>
<feature type="compositionally biased region" description="Acidic residues" evidence="3">
    <location>
        <begin position="390"/>
        <end position="402"/>
    </location>
</feature>
<evidence type="ECO:0000313" key="5">
    <source>
        <dbReference type="Proteomes" id="UP000242474"/>
    </source>
</evidence>
<reference evidence="4 5" key="1">
    <citation type="journal article" date="2015" name="Genome Biol. Evol.">
        <title>Phylogenomic analyses indicate that early fungi evolved digesting cell walls of algal ancestors of land plants.</title>
        <authorList>
            <person name="Chang Y."/>
            <person name="Wang S."/>
            <person name="Sekimoto S."/>
            <person name="Aerts A.L."/>
            <person name="Choi C."/>
            <person name="Clum A."/>
            <person name="LaButti K.M."/>
            <person name="Lindquist E.A."/>
            <person name="Yee Ngan C."/>
            <person name="Ohm R.A."/>
            <person name="Salamov A.A."/>
            <person name="Grigoriev I.V."/>
            <person name="Spatafora J.W."/>
            <person name="Berbee M.L."/>
        </authorList>
    </citation>
    <scope>NUCLEOTIDE SEQUENCE [LARGE SCALE GENOMIC DNA]</scope>
    <source>
        <strain evidence="4 5">NRRL 1564</strain>
    </source>
</reference>
<feature type="region of interest" description="Disordered" evidence="3">
    <location>
        <begin position="448"/>
        <end position="484"/>
    </location>
</feature>
<sequence length="484" mass="55224">MGTEFERLMRLAEQNTVEIQRTSLEKRQSSHASGSNAGVADAREQRDKRRRVEMELERRIKQRETDNVQRQTDLQKRRKERQKAERAEQEELERRRQIERRQKQRQKLGGGSGAGVANTDRRDGPAPRAPVAEHKRSTAQSLSYNQLMRIASERPSSSSSEAPKSAPLSMRSPAPAPLQKTRLQHPTQSRELRTQPASKRPPQLSATATNKAQRPIPDTAQARRRKEPSQPLITQKSRSESVRAEKAPLSRVSRPSASPAALTRKRPAVVKKQSARAPVEREIDRFGVRASSAKRDPISSVASKPQPRSIRSERTDYNYQDRMANTAGNNRSGGTQSIVRARNTAAPRDHRSSNQVSQRIRTTNTPVSRSTNGLLGKRGNGPVSRRREEEYYESESDSMDDFIVDDEEDGAEQYRVGSIRAMLGVRYHDVEDDEDDDMEVSAMHLMREDRRSAKIGRLEDDEEERRLEEEERIYQQRQAQRRQA</sequence>